<accession>A0A6J4MI85</accession>
<comment type="similarity">
    <text evidence="2">Belongs to the transpeptidase family.</text>
</comment>
<reference evidence="7" key="1">
    <citation type="submission" date="2020-02" db="EMBL/GenBank/DDBJ databases">
        <authorList>
            <person name="Meier V. D."/>
        </authorList>
    </citation>
    <scope>NUCLEOTIDE SEQUENCE</scope>
    <source>
        <strain evidence="7">AVDCRST_MAG36</strain>
    </source>
</reference>
<feature type="domain" description="Penicillin-binding protein transpeptidase" evidence="5">
    <location>
        <begin position="254"/>
        <end position="565"/>
    </location>
</feature>
<evidence type="ECO:0000256" key="4">
    <source>
        <dbReference type="SAM" id="Phobius"/>
    </source>
</evidence>
<proteinExistence type="inferred from homology"/>
<dbReference type="Gene3D" id="3.30.450.330">
    <property type="match status" value="1"/>
</dbReference>
<dbReference type="InterPro" id="IPR012338">
    <property type="entry name" value="Beta-lactam/transpept-like"/>
</dbReference>
<keyword evidence="4" id="KW-0812">Transmembrane</keyword>
<dbReference type="AlphaFoldDB" id="A0A6J4MI85"/>
<keyword evidence="3 4" id="KW-0472">Membrane</keyword>
<dbReference type="InterPro" id="IPR036138">
    <property type="entry name" value="PBP_dimer_sf"/>
</dbReference>
<gene>
    <name evidence="7" type="ORF">AVDCRST_MAG36-2424</name>
</gene>
<dbReference type="SUPFAM" id="SSF56519">
    <property type="entry name" value="Penicillin binding protein dimerisation domain"/>
    <property type="match status" value="1"/>
</dbReference>
<dbReference type="EC" id="2.4.1.129" evidence="7"/>
<name>A0A6J4MI85_9ACTN</name>
<keyword evidence="7" id="KW-0808">Transferase</keyword>
<sequence>MTASRPVPRNRGVSMVRLRIGFLLVAMVVSVFAVRLFELQGLDRAQYVERAKAVGAVQEVLPAVRGAITDRNGRPLAESLDGLMVVADPTKTRGDAAAIATVLQERLGLDYIDTVTNLRWPDTRFRYLARRVPATLATEVVEELDEQGYRGIDVRRDPLRSYPAKDVGANLVGFLNDKGKAAEGIELLFDDTLAGTDGSTTYDIGGGHRIPLGDNSTVDPVDGRDLTLTIDQDVQFYAQRVLQQTVQDARAESGTAVVLDRSTGELLALADYPTYDPNRSEQRKGRLLGSWGLRGVYEPGSVEKVLTVSALLDAGVVTPTTRLTVPDRIRSSDRVIEDYFDHGTTPYTMTGVIAKSSNVGTLLAARRMPARVLHRYLTAFGLGTRTGLPDGYGESAGLLADWRDWIQIERDNIAFGQGLAVNAVQMAAAVNTIANGGEYVEPSLVRGSATPDFGPATGSDLAERRRVVSEETASQVAQMMEMVTTEGAGTAPAAAVPGYRTAGKTGTAQIVDPECGCYNGRLFTVSFAGFAPADDPRFTVYVVVHHPQGEGGGGTIAGPAFRKITSFLLQKYAVPPTGTPPADLPVVWEPSRAEVRRGVERVREPLTR</sequence>
<dbReference type="SUPFAM" id="SSF56601">
    <property type="entry name" value="beta-lactamase/transpeptidase-like"/>
    <property type="match status" value="1"/>
</dbReference>
<dbReference type="GO" id="GO:0051301">
    <property type="term" value="P:cell division"/>
    <property type="evidence" value="ECO:0007669"/>
    <property type="project" value="UniProtKB-KW"/>
</dbReference>
<dbReference type="GO" id="GO:0005886">
    <property type="term" value="C:plasma membrane"/>
    <property type="evidence" value="ECO:0007669"/>
    <property type="project" value="TreeGrafter"/>
</dbReference>
<dbReference type="Pfam" id="PF03717">
    <property type="entry name" value="PBP_dimer"/>
    <property type="match status" value="1"/>
</dbReference>
<feature type="transmembrane region" description="Helical" evidence="4">
    <location>
        <begin position="20"/>
        <end position="37"/>
    </location>
</feature>
<dbReference type="GO" id="GO:0008658">
    <property type="term" value="F:penicillin binding"/>
    <property type="evidence" value="ECO:0007669"/>
    <property type="project" value="InterPro"/>
</dbReference>
<dbReference type="PANTHER" id="PTHR30627">
    <property type="entry name" value="PEPTIDOGLYCAN D,D-TRANSPEPTIDASE"/>
    <property type="match status" value="1"/>
</dbReference>
<organism evidence="7">
    <name type="scientific">uncultured Nocardioidaceae bacterium</name>
    <dbReference type="NCBI Taxonomy" id="253824"/>
    <lineage>
        <taxon>Bacteria</taxon>
        <taxon>Bacillati</taxon>
        <taxon>Actinomycetota</taxon>
        <taxon>Actinomycetes</taxon>
        <taxon>Propionibacteriales</taxon>
        <taxon>Nocardioidaceae</taxon>
        <taxon>environmental samples</taxon>
    </lineage>
</organism>
<evidence type="ECO:0000313" key="7">
    <source>
        <dbReference type="EMBL" id="CAA9358084.1"/>
    </source>
</evidence>
<dbReference type="Gene3D" id="3.90.1310.10">
    <property type="entry name" value="Penicillin-binding protein 2a (Domain 2)"/>
    <property type="match status" value="1"/>
</dbReference>
<dbReference type="InterPro" id="IPR005311">
    <property type="entry name" value="PBP_dimer"/>
</dbReference>
<protein>
    <submittedName>
        <fullName evidence="7">Cell division protein FtsI [Peptidoglycan synthetase]</fullName>
        <ecNumber evidence="7">2.4.1.129</ecNumber>
    </submittedName>
</protein>
<keyword evidence="7" id="KW-0131">Cell cycle</keyword>
<evidence type="ECO:0000259" key="5">
    <source>
        <dbReference type="Pfam" id="PF00905"/>
    </source>
</evidence>
<dbReference type="PANTHER" id="PTHR30627:SF1">
    <property type="entry name" value="PEPTIDOGLYCAN D,D-TRANSPEPTIDASE FTSI"/>
    <property type="match status" value="1"/>
</dbReference>
<evidence type="ECO:0000256" key="1">
    <source>
        <dbReference type="ARBA" id="ARBA00004370"/>
    </source>
</evidence>
<dbReference type="Gene3D" id="3.40.710.10">
    <property type="entry name" value="DD-peptidase/beta-lactamase superfamily"/>
    <property type="match status" value="1"/>
</dbReference>
<dbReference type="Pfam" id="PF00905">
    <property type="entry name" value="Transpeptidase"/>
    <property type="match status" value="1"/>
</dbReference>
<evidence type="ECO:0000256" key="3">
    <source>
        <dbReference type="ARBA" id="ARBA00023136"/>
    </source>
</evidence>
<keyword evidence="7" id="KW-0328">Glycosyltransferase</keyword>
<dbReference type="GO" id="GO:0016757">
    <property type="term" value="F:glycosyltransferase activity"/>
    <property type="evidence" value="ECO:0007669"/>
    <property type="project" value="UniProtKB-KW"/>
</dbReference>
<evidence type="ECO:0000259" key="6">
    <source>
        <dbReference type="Pfam" id="PF03717"/>
    </source>
</evidence>
<keyword evidence="7" id="KW-0132">Cell division</keyword>
<feature type="domain" description="Penicillin-binding protein dimerisation" evidence="6">
    <location>
        <begin position="62"/>
        <end position="203"/>
    </location>
</feature>
<comment type="subcellular location">
    <subcellularLocation>
        <location evidence="1">Membrane</location>
    </subcellularLocation>
</comment>
<dbReference type="InterPro" id="IPR050515">
    <property type="entry name" value="Beta-lactam/transpept"/>
</dbReference>
<dbReference type="GO" id="GO:0071555">
    <property type="term" value="P:cell wall organization"/>
    <property type="evidence" value="ECO:0007669"/>
    <property type="project" value="TreeGrafter"/>
</dbReference>
<dbReference type="EMBL" id="CADCUH010000159">
    <property type="protein sequence ID" value="CAA9358084.1"/>
    <property type="molecule type" value="Genomic_DNA"/>
</dbReference>
<dbReference type="InterPro" id="IPR001460">
    <property type="entry name" value="PCN-bd_Tpept"/>
</dbReference>
<evidence type="ECO:0000256" key="2">
    <source>
        <dbReference type="ARBA" id="ARBA00007171"/>
    </source>
</evidence>
<keyword evidence="4" id="KW-1133">Transmembrane helix</keyword>